<gene>
    <name evidence="2" type="ORF">Aru02nite_25040</name>
</gene>
<sequence length="245" mass="25565">MPTPPRRDRPHRWPKVLAGIAAVVLLGGLLAGSYALVKGNPQDTPTAGPKHSATTPPSPSPTRSPIDVSARGTDPKPLTVDEVWGQDDLHPDPGRDATYRILARDKPRTVCGQAATGKVGGVLTKYHCTQVIRATLAAPADGYVLTAGICNLADSAGAQSAADAIKQLGRQTRGNFAGLSAPGAPKLAKSPTVFTLQSYGHYVLYVVVGRTDGKAPAGNATTQQIVTDMVQTYLTGVVDARRNAD</sequence>
<dbReference type="Proteomes" id="UP000612808">
    <property type="component" value="Unassembled WGS sequence"/>
</dbReference>
<evidence type="ECO:0000313" key="2">
    <source>
        <dbReference type="EMBL" id="GID11615.1"/>
    </source>
</evidence>
<feature type="region of interest" description="Disordered" evidence="1">
    <location>
        <begin position="41"/>
        <end position="96"/>
    </location>
</feature>
<reference evidence="2" key="1">
    <citation type="submission" date="2021-01" db="EMBL/GenBank/DDBJ databases">
        <title>Whole genome shotgun sequence of Actinocatenispora rupis NBRC 107355.</title>
        <authorList>
            <person name="Komaki H."/>
            <person name="Tamura T."/>
        </authorList>
    </citation>
    <scope>NUCLEOTIDE SEQUENCE</scope>
    <source>
        <strain evidence="2">NBRC 107355</strain>
    </source>
</reference>
<comment type="caution">
    <text evidence="2">The sequence shown here is derived from an EMBL/GenBank/DDBJ whole genome shotgun (WGS) entry which is preliminary data.</text>
</comment>
<keyword evidence="3" id="KW-1185">Reference proteome</keyword>
<dbReference type="AlphaFoldDB" id="A0A8J3NC85"/>
<evidence type="ECO:0000313" key="3">
    <source>
        <dbReference type="Proteomes" id="UP000612808"/>
    </source>
</evidence>
<name>A0A8J3NC85_9ACTN</name>
<protein>
    <submittedName>
        <fullName evidence="2">Uncharacterized protein</fullName>
    </submittedName>
</protein>
<accession>A0A8J3NC85</accession>
<feature type="compositionally biased region" description="Basic and acidic residues" evidence="1">
    <location>
        <begin position="87"/>
        <end position="96"/>
    </location>
</feature>
<evidence type="ECO:0000256" key="1">
    <source>
        <dbReference type="SAM" id="MobiDB-lite"/>
    </source>
</evidence>
<proteinExistence type="predicted"/>
<dbReference type="EMBL" id="BOMB01000013">
    <property type="protein sequence ID" value="GID11615.1"/>
    <property type="molecule type" value="Genomic_DNA"/>
</dbReference>
<organism evidence="2 3">
    <name type="scientific">Actinocatenispora rupis</name>
    <dbReference type="NCBI Taxonomy" id="519421"/>
    <lineage>
        <taxon>Bacteria</taxon>
        <taxon>Bacillati</taxon>
        <taxon>Actinomycetota</taxon>
        <taxon>Actinomycetes</taxon>
        <taxon>Micromonosporales</taxon>
        <taxon>Micromonosporaceae</taxon>
        <taxon>Actinocatenispora</taxon>
    </lineage>
</organism>